<protein>
    <recommendedName>
        <fullName evidence="3">Integrase zinc-binding domain-containing protein</fullName>
    </recommendedName>
</protein>
<proteinExistence type="predicted"/>
<reference evidence="1" key="2">
    <citation type="submission" date="2020-11" db="EMBL/GenBank/DDBJ databases">
        <authorList>
            <person name="McCartney M.A."/>
            <person name="Auch B."/>
            <person name="Kono T."/>
            <person name="Mallez S."/>
            <person name="Becker A."/>
            <person name="Gohl D.M."/>
            <person name="Silverstein K.A.T."/>
            <person name="Koren S."/>
            <person name="Bechman K.B."/>
            <person name="Herman A."/>
            <person name="Abrahante J.E."/>
            <person name="Garbe J."/>
        </authorList>
    </citation>
    <scope>NUCLEOTIDE SEQUENCE</scope>
    <source>
        <strain evidence="1">Duluth1</strain>
        <tissue evidence="1">Whole animal</tissue>
    </source>
</reference>
<evidence type="ECO:0000313" key="2">
    <source>
        <dbReference type="Proteomes" id="UP000828390"/>
    </source>
</evidence>
<evidence type="ECO:0000313" key="1">
    <source>
        <dbReference type="EMBL" id="KAH3737262.1"/>
    </source>
</evidence>
<dbReference type="AlphaFoldDB" id="A0A9D4D352"/>
<dbReference type="Gene3D" id="1.10.340.70">
    <property type="match status" value="1"/>
</dbReference>
<comment type="caution">
    <text evidence="1">The sequence shown here is derived from an EMBL/GenBank/DDBJ whole genome shotgun (WGS) entry which is preliminary data.</text>
</comment>
<dbReference type="EMBL" id="JAIWYP010000011">
    <property type="protein sequence ID" value="KAH3737262.1"/>
    <property type="molecule type" value="Genomic_DNA"/>
</dbReference>
<organism evidence="1 2">
    <name type="scientific">Dreissena polymorpha</name>
    <name type="common">Zebra mussel</name>
    <name type="synonym">Mytilus polymorpha</name>
    <dbReference type="NCBI Taxonomy" id="45954"/>
    <lineage>
        <taxon>Eukaryota</taxon>
        <taxon>Metazoa</taxon>
        <taxon>Spiralia</taxon>
        <taxon>Lophotrochozoa</taxon>
        <taxon>Mollusca</taxon>
        <taxon>Bivalvia</taxon>
        <taxon>Autobranchia</taxon>
        <taxon>Heteroconchia</taxon>
        <taxon>Euheterodonta</taxon>
        <taxon>Imparidentia</taxon>
        <taxon>Neoheterodontei</taxon>
        <taxon>Myida</taxon>
        <taxon>Dreissenoidea</taxon>
        <taxon>Dreissenidae</taxon>
        <taxon>Dreissena</taxon>
    </lineage>
</organism>
<evidence type="ECO:0008006" key="3">
    <source>
        <dbReference type="Google" id="ProtNLM"/>
    </source>
</evidence>
<dbReference type="Proteomes" id="UP000828390">
    <property type="component" value="Unassembled WGS sequence"/>
</dbReference>
<keyword evidence="2" id="KW-1185">Reference proteome</keyword>
<gene>
    <name evidence="1" type="ORF">DPMN_043845</name>
</gene>
<sequence>MCSSITSPPIIEIIPAARINIIEATETPGAPMTQVEIREIRQRQREGRLIERWHYAVIYQYLPDKNQCWTKEDMFLKKNCHSLKIVRGILYREVKGETTTNQLVVPNYYRKMALHGLHNDIGHPGRDRTTSLIREREILVARHGS</sequence>
<accession>A0A9D4D352</accession>
<reference evidence="1" key="1">
    <citation type="journal article" date="2019" name="bioRxiv">
        <title>The Genome of the Zebra Mussel, Dreissena polymorpha: A Resource for Invasive Species Research.</title>
        <authorList>
            <person name="McCartney M.A."/>
            <person name="Auch B."/>
            <person name="Kono T."/>
            <person name="Mallez S."/>
            <person name="Zhang Y."/>
            <person name="Obille A."/>
            <person name="Becker A."/>
            <person name="Abrahante J.E."/>
            <person name="Garbe J."/>
            <person name="Badalamenti J.P."/>
            <person name="Herman A."/>
            <person name="Mangelson H."/>
            <person name="Liachko I."/>
            <person name="Sullivan S."/>
            <person name="Sone E.D."/>
            <person name="Koren S."/>
            <person name="Silverstein K.A.T."/>
            <person name="Beckman K.B."/>
            <person name="Gohl D.M."/>
        </authorList>
    </citation>
    <scope>NUCLEOTIDE SEQUENCE</scope>
    <source>
        <strain evidence="1">Duluth1</strain>
        <tissue evidence="1">Whole animal</tissue>
    </source>
</reference>
<name>A0A9D4D352_DREPO</name>